<accession>A0A381XLS2</accession>
<organism evidence="1">
    <name type="scientific">marine metagenome</name>
    <dbReference type="NCBI Taxonomy" id="408172"/>
    <lineage>
        <taxon>unclassified sequences</taxon>
        <taxon>metagenomes</taxon>
        <taxon>ecological metagenomes</taxon>
    </lineage>
</organism>
<protein>
    <submittedName>
        <fullName evidence="1">Uncharacterized protein</fullName>
    </submittedName>
</protein>
<name>A0A381XLS2_9ZZZZ</name>
<proteinExistence type="predicted"/>
<gene>
    <name evidence="1" type="ORF">METZ01_LOCUS118569</name>
</gene>
<dbReference type="EMBL" id="UINC01015638">
    <property type="protein sequence ID" value="SVA65715.1"/>
    <property type="molecule type" value="Genomic_DNA"/>
</dbReference>
<evidence type="ECO:0000313" key="1">
    <source>
        <dbReference type="EMBL" id="SVA65715.1"/>
    </source>
</evidence>
<reference evidence="1" key="1">
    <citation type="submission" date="2018-05" db="EMBL/GenBank/DDBJ databases">
        <authorList>
            <person name="Lanie J.A."/>
            <person name="Ng W.-L."/>
            <person name="Kazmierczak K.M."/>
            <person name="Andrzejewski T.M."/>
            <person name="Davidsen T.M."/>
            <person name="Wayne K.J."/>
            <person name="Tettelin H."/>
            <person name="Glass J.I."/>
            <person name="Rusch D."/>
            <person name="Podicherti R."/>
            <person name="Tsui H.-C.T."/>
            <person name="Winkler M.E."/>
        </authorList>
    </citation>
    <scope>NUCLEOTIDE SEQUENCE</scope>
</reference>
<sequence>MFKSLISTIALGVFLLSLQTAAEAQDKHDIADESVRILDSVNKQSKDFFSDSEPFFNTVETGMENIAVYALLLDQGMTETDEKWVKAKMYAEFGALYESGKQDIPAVLEGLESLSYNFSRAKIDLNQLHERTDDSDLQIEIYEKKGDECFEKYQEIGGKIDDLSNAGVPIPDELIAEADDLESCMEQVIAEKRIIAAEAEIVSVMAGYLNETGNTIDQLGKRYPVAISNNLISFLNSVRQVEASIRLGKLDMIRLKLANFDHQAKSLKTMMNQLGKISNELWDTRKKIEVHGGEMVKGRSMKEKMDFYRSKLKKPDSK</sequence>
<dbReference type="AlphaFoldDB" id="A0A381XLS2"/>